<evidence type="ECO:0000259" key="3">
    <source>
        <dbReference type="Pfam" id="PF01551"/>
    </source>
</evidence>
<evidence type="ECO:0000313" key="4">
    <source>
        <dbReference type="EMBL" id="OUM86622.1"/>
    </source>
</evidence>
<dbReference type="CDD" id="cd12797">
    <property type="entry name" value="M23_peptidase"/>
    <property type="match status" value="1"/>
</dbReference>
<evidence type="ECO:0000313" key="5">
    <source>
        <dbReference type="Proteomes" id="UP000196475"/>
    </source>
</evidence>
<dbReference type="PANTHER" id="PTHR21666">
    <property type="entry name" value="PEPTIDASE-RELATED"/>
    <property type="match status" value="1"/>
</dbReference>
<evidence type="ECO:0000256" key="1">
    <source>
        <dbReference type="ARBA" id="ARBA00022729"/>
    </source>
</evidence>
<dbReference type="EMBL" id="LZRT01000087">
    <property type="protein sequence ID" value="OUM86622.1"/>
    <property type="molecule type" value="Genomic_DNA"/>
</dbReference>
<organism evidence="4 5">
    <name type="scientific">Bacillus thermozeamaize</name>
    <dbReference type="NCBI Taxonomy" id="230954"/>
    <lineage>
        <taxon>Bacteria</taxon>
        <taxon>Bacillati</taxon>
        <taxon>Bacillota</taxon>
        <taxon>Bacilli</taxon>
        <taxon>Bacillales</taxon>
        <taxon>Bacillaceae</taxon>
        <taxon>Bacillus</taxon>
    </lineage>
</organism>
<dbReference type="Gene3D" id="2.70.70.10">
    <property type="entry name" value="Glucose Permease (Domain IIA)"/>
    <property type="match status" value="1"/>
</dbReference>
<keyword evidence="1" id="KW-0732">Signal</keyword>
<keyword evidence="2" id="KW-0472">Membrane</keyword>
<dbReference type="InterPro" id="IPR016047">
    <property type="entry name" value="M23ase_b-sheet_dom"/>
</dbReference>
<feature type="domain" description="M23ase beta-sheet core" evidence="3">
    <location>
        <begin position="316"/>
        <end position="410"/>
    </location>
</feature>
<keyword evidence="2" id="KW-1133">Transmembrane helix</keyword>
<dbReference type="GO" id="GO:0004222">
    <property type="term" value="F:metalloendopeptidase activity"/>
    <property type="evidence" value="ECO:0007669"/>
    <property type="project" value="TreeGrafter"/>
</dbReference>
<sequence>MQGSRWVNKAFMKAGRSLLKMLLIKTSPIWGTMLAMFAVAWICYYMIFELPKQAILGLFTGNDRESAYEYGRSDPDEQIFERYRSIAAQWNEGLTPEQLAQVESFALDWEWLAAVDRTLGDPQQAGIRDVKELKLDPEATFELVRPKFEWEEAEKEIVQQSCVEIKEKDENGNEITRYEIHSSNTRQPQILLKRAQTMQGVYVYSYRTETSVTSSTSACGELTTTITFQALSNIAATQNEWQPLKKILSDHGISQEEDQEFLLEYWLSFLQDPDGKEHDPLPEDWVPVEGELLWPAQGRVSSRFGERVHPITGDRKMHNGVDIAAKKGTEVYAAEDGKVVHAGFLGNAGLAVILDHGDLETRYYHLSQIEVQKGNNVRQGDLIGLVGSTGASTGPHLHFETRVGGQAVDPLSFFGGGTRE</sequence>
<dbReference type="Pfam" id="PF01551">
    <property type="entry name" value="Peptidase_M23"/>
    <property type="match status" value="1"/>
</dbReference>
<proteinExistence type="predicted"/>
<feature type="transmembrane region" description="Helical" evidence="2">
    <location>
        <begin position="21"/>
        <end position="47"/>
    </location>
</feature>
<dbReference type="InterPro" id="IPR050570">
    <property type="entry name" value="Cell_wall_metabolism_enzyme"/>
</dbReference>
<reference evidence="5" key="1">
    <citation type="submission" date="2016-06" db="EMBL/GenBank/DDBJ databases">
        <authorList>
            <person name="Nascimento L."/>
            <person name="Pereira R.V."/>
            <person name="Martins L.F."/>
            <person name="Quaggio R.B."/>
            <person name="Silva A.M."/>
            <person name="Setubal J.C."/>
        </authorList>
    </citation>
    <scope>NUCLEOTIDE SEQUENCE [LARGE SCALE GENOMIC DNA]</scope>
</reference>
<keyword evidence="2" id="KW-0812">Transmembrane</keyword>
<comment type="caution">
    <text evidence="4">The sequence shown here is derived from an EMBL/GenBank/DDBJ whole genome shotgun (WGS) entry which is preliminary data.</text>
</comment>
<protein>
    <recommendedName>
        <fullName evidence="3">M23ase beta-sheet core domain-containing protein</fullName>
    </recommendedName>
</protein>
<gene>
    <name evidence="4" type="ORF">BAA01_11475</name>
</gene>
<dbReference type="SUPFAM" id="SSF51261">
    <property type="entry name" value="Duplicated hybrid motif"/>
    <property type="match status" value="1"/>
</dbReference>
<accession>A0A1Y3PGZ9</accession>
<dbReference type="AlphaFoldDB" id="A0A1Y3PGZ9"/>
<dbReference type="InterPro" id="IPR011055">
    <property type="entry name" value="Dup_hybrid_motif"/>
</dbReference>
<name>A0A1Y3PGZ9_9BACI</name>
<dbReference type="Proteomes" id="UP000196475">
    <property type="component" value="Unassembled WGS sequence"/>
</dbReference>
<evidence type="ECO:0000256" key="2">
    <source>
        <dbReference type="SAM" id="Phobius"/>
    </source>
</evidence>
<dbReference type="PANTHER" id="PTHR21666:SF289">
    <property type="entry name" value="L-ALA--D-GLU ENDOPEPTIDASE"/>
    <property type="match status" value="1"/>
</dbReference>